<dbReference type="Proteomes" id="UP000198420">
    <property type="component" value="Unassembled WGS sequence"/>
</dbReference>
<dbReference type="SUPFAM" id="SSF46689">
    <property type="entry name" value="Homeodomain-like"/>
    <property type="match status" value="1"/>
</dbReference>
<dbReference type="PROSITE" id="PS50977">
    <property type="entry name" value="HTH_TETR_2"/>
    <property type="match status" value="1"/>
</dbReference>
<evidence type="ECO:0000313" key="4">
    <source>
        <dbReference type="EMBL" id="SNR27431.1"/>
    </source>
</evidence>
<gene>
    <name evidence="4" type="ORF">SAMN06265355_101667</name>
</gene>
<dbReference type="Pfam" id="PF17920">
    <property type="entry name" value="TetR_C_16"/>
    <property type="match status" value="1"/>
</dbReference>
<dbReference type="SUPFAM" id="SSF48498">
    <property type="entry name" value="Tetracyclin repressor-like, C-terminal domain"/>
    <property type="match status" value="1"/>
</dbReference>
<dbReference type="InterPro" id="IPR009057">
    <property type="entry name" value="Homeodomain-like_sf"/>
</dbReference>
<keyword evidence="5" id="KW-1185">Reference proteome</keyword>
<organism evidence="4 5">
    <name type="scientific">Actinomadura mexicana</name>
    <dbReference type="NCBI Taxonomy" id="134959"/>
    <lineage>
        <taxon>Bacteria</taxon>
        <taxon>Bacillati</taxon>
        <taxon>Actinomycetota</taxon>
        <taxon>Actinomycetes</taxon>
        <taxon>Streptosporangiales</taxon>
        <taxon>Thermomonosporaceae</taxon>
        <taxon>Actinomadura</taxon>
    </lineage>
</organism>
<dbReference type="Gene3D" id="1.10.10.60">
    <property type="entry name" value="Homeodomain-like"/>
    <property type="match status" value="1"/>
</dbReference>
<sequence length="204" mass="21602">MNKSGGGRGRRRGSPGTREAILAVARRRFLADGYGPVTMRSVAAEAGVDAALISYFFGSKKGLFGAVLGLVANPPEVLAGALPGDPAELPERVLRALVGAWDDPERGGPLLLMVRAAVQDPDLTRLVRDLLEREIVGRIADHLGGSDATARAGAFGVQLSGLIFARYIFAVEPVASMAPDELIRYLAPGLRAAVHGPSRRPRMR</sequence>
<dbReference type="InterPro" id="IPR036271">
    <property type="entry name" value="Tet_transcr_reg_TetR-rel_C_sf"/>
</dbReference>
<evidence type="ECO:0000259" key="3">
    <source>
        <dbReference type="PROSITE" id="PS50977"/>
    </source>
</evidence>
<dbReference type="GO" id="GO:0000976">
    <property type="term" value="F:transcription cis-regulatory region binding"/>
    <property type="evidence" value="ECO:0007669"/>
    <property type="project" value="TreeGrafter"/>
</dbReference>
<dbReference type="GO" id="GO:0003700">
    <property type="term" value="F:DNA-binding transcription factor activity"/>
    <property type="evidence" value="ECO:0007669"/>
    <property type="project" value="TreeGrafter"/>
</dbReference>
<dbReference type="OrthoDB" id="3210235at2"/>
<name>A0A238UZS6_9ACTN</name>
<keyword evidence="1 2" id="KW-0238">DNA-binding</keyword>
<protein>
    <submittedName>
        <fullName evidence="4">Transcriptional regulator, TetR family</fullName>
    </submittedName>
</protein>
<evidence type="ECO:0000313" key="5">
    <source>
        <dbReference type="Proteomes" id="UP000198420"/>
    </source>
</evidence>
<dbReference type="AlphaFoldDB" id="A0A238UZS6"/>
<feature type="domain" description="HTH tetR-type" evidence="3">
    <location>
        <begin position="15"/>
        <end position="75"/>
    </location>
</feature>
<evidence type="ECO:0000256" key="1">
    <source>
        <dbReference type="ARBA" id="ARBA00023125"/>
    </source>
</evidence>
<dbReference type="EMBL" id="FZNP01000001">
    <property type="protein sequence ID" value="SNR27431.1"/>
    <property type="molecule type" value="Genomic_DNA"/>
</dbReference>
<dbReference type="Pfam" id="PF00440">
    <property type="entry name" value="TetR_N"/>
    <property type="match status" value="1"/>
</dbReference>
<dbReference type="InterPro" id="IPR050109">
    <property type="entry name" value="HTH-type_TetR-like_transc_reg"/>
</dbReference>
<proteinExistence type="predicted"/>
<accession>A0A238UZS6</accession>
<dbReference type="InterPro" id="IPR001647">
    <property type="entry name" value="HTH_TetR"/>
</dbReference>
<evidence type="ECO:0000256" key="2">
    <source>
        <dbReference type="PROSITE-ProRule" id="PRU00335"/>
    </source>
</evidence>
<dbReference type="PANTHER" id="PTHR30055:SF235">
    <property type="entry name" value="TRANSCRIPTIONAL REGULATORY PROTEIN"/>
    <property type="match status" value="1"/>
</dbReference>
<dbReference type="RefSeq" id="WP_089310025.1">
    <property type="nucleotide sequence ID" value="NZ_FZNP01000001.1"/>
</dbReference>
<dbReference type="InterPro" id="IPR041678">
    <property type="entry name" value="TetR_C_16"/>
</dbReference>
<dbReference type="Gene3D" id="1.10.357.10">
    <property type="entry name" value="Tetracycline Repressor, domain 2"/>
    <property type="match status" value="1"/>
</dbReference>
<dbReference type="PANTHER" id="PTHR30055">
    <property type="entry name" value="HTH-TYPE TRANSCRIPTIONAL REGULATOR RUTR"/>
    <property type="match status" value="1"/>
</dbReference>
<reference evidence="5" key="1">
    <citation type="submission" date="2017-06" db="EMBL/GenBank/DDBJ databases">
        <authorList>
            <person name="Varghese N."/>
            <person name="Submissions S."/>
        </authorList>
    </citation>
    <scope>NUCLEOTIDE SEQUENCE [LARGE SCALE GENOMIC DNA]</scope>
    <source>
        <strain evidence="5">DSM 44485</strain>
    </source>
</reference>
<feature type="DNA-binding region" description="H-T-H motif" evidence="2">
    <location>
        <begin position="38"/>
        <end position="57"/>
    </location>
</feature>